<evidence type="ECO:0000313" key="2">
    <source>
        <dbReference type="Proteomes" id="UP000030649"/>
    </source>
</evidence>
<dbReference type="AlphaFoldDB" id="U1MKD8"/>
<dbReference type="EMBL" id="KE356560">
    <property type="protein sequence ID" value="ERG90044.1"/>
    <property type="molecule type" value="Genomic_DNA"/>
</dbReference>
<proteinExistence type="predicted"/>
<name>U1MKD8_9EURY</name>
<sequence length="68" mass="7880">MLHKNTQVSVRLDPCPHTLDEILSTLELTKSSLRESITYKQILDIVSQLWTPHDDSGITCNWEDLRLM</sequence>
<evidence type="ECO:0000313" key="1">
    <source>
        <dbReference type="EMBL" id="ERG90044.1"/>
    </source>
</evidence>
<protein>
    <submittedName>
        <fullName evidence="1">Uncharacterized protein</fullName>
    </submittedName>
</protein>
<accession>U1MKD8</accession>
<reference evidence="1 2" key="1">
    <citation type="journal article" date="2013" name="PLoS ONE">
        <title>Assembly-driven community genomics of a hypersaline microbial ecosystem.</title>
        <authorList>
            <person name="Podell S."/>
            <person name="Ugalde J.A."/>
            <person name="Narasingarao P."/>
            <person name="Banfield J.F."/>
            <person name="Heidelberg K.B."/>
            <person name="Allen E.E."/>
        </authorList>
    </citation>
    <scope>NUCLEOTIDE SEQUENCE [LARGE SCALE GENOMIC DNA]</scope>
    <source>
        <strain evidence="2">J07HQW1</strain>
    </source>
</reference>
<gene>
    <name evidence="1" type="ORF">J07HQW1_00057</name>
</gene>
<dbReference type="HOGENOM" id="CLU_2783986_0_0_2"/>
<organism evidence="1 2">
    <name type="scientific">Haloquadratum walsbyi J07HQW1</name>
    <dbReference type="NCBI Taxonomy" id="1238424"/>
    <lineage>
        <taxon>Archaea</taxon>
        <taxon>Methanobacteriati</taxon>
        <taxon>Methanobacteriota</taxon>
        <taxon>Stenosarchaea group</taxon>
        <taxon>Halobacteria</taxon>
        <taxon>Halobacteriales</taxon>
        <taxon>Haloferacaceae</taxon>
        <taxon>Haloquadratum</taxon>
    </lineage>
</organism>
<dbReference type="Proteomes" id="UP000030649">
    <property type="component" value="Unassembled WGS sequence"/>
</dbReference>